<dbReference type="CTD" id="20236021"/>
<dbReference type="PANTHER" id="PTHR36159:SF1">
    <property type="entry name" value="RETROVIRUS-RELATED POL POLYPROTEIN FROM TRANSPOSON 412-LIKE PROTEIN"/>
    <property type="match status" value="1"/>
</dbReference>
<evidence type="ECO:0000313" key="4">
    <source>
        <dbReference type="Proteomes" id="UP000030746"/>
    </source>
</evidence>
<feature type="domain" description="Double jelly roll-like" evidence="2">
    <location>
        <begin position="182"/>
        <end position="431"/>
    </location>
</feature>
<accession>V4A7V5</accession>
<dbReference type="AlphaFoldDB" id="V4A7V5"/>
<dbReference type="Pfam" id="PF21738">
    <property type="entry name" value="DJR-like_dom"/>
    <property type="match status" value="1"/>
</dbReference>
<evidence type="ECO:0000256" key="1">
    <source>
        <dbReference type="SAM" id="MobiDB-lite"/>
    </source>
</evidence>
<dbReference type="HOGENOM" id="CLU_024897_4_0_1"/>
<keyword evidence="4" id="KW-1185">Reference proteome</keyword>
<dbReference type="Proteomes" id="UP000030746">
    <property type="component" value="Unassembled WGS sequence"/>
</dbReference>
<evidence type="ECO:0000313" key="3">
    <source>
        <dbReference type="EMBL" id="ESO91125.1"/>
    </source>
</evidence>
<reference evidence="3" key="1">
    <citation type="journal article" date="2013" name="Nature">
        <title>Insights into bilaterian evolution from three spiralian genomes.</title>
        <authorList>
            <person name="Simakov O."/>
            <person name="Marletaz F."/>
            <person name="Cho S.J."/>
            <person name="Edsinger-Gonzales E."/>
            <person name="Havlak P."/>
            <person name="Hellsten U."/>
            <person name="Kuo D.H."/>
            <person name="Larsson T."/>
            <person name="Lv J."/>
            <person name="Arendt D."/>
            <person name="Savage R."/>
            <person name="Osoegawa K."/>
            <person name="de Jong P."/>
            <person name="Grimwood J."/>
            <person name="Chapman J.A."/>
            <person name="Shapiro H."/>
            <person name="Aerts A."/>
            <person name="Otillar R.P."/>
            <person name="Terry A.Y."/>
            <person name="Boore J.L."/>
            <person name="Grigoriev I.V."/>
            <person name="Lindberg D.R."/>
            <person name="Seaver E.C."/>
            <person name="Weisblat D.A."/>
            <person name="Putnam N.H."/>
            <person name="Rokhsar D.S."/>
        </authorList>
    </citation>
    <scope>NUCLEOTIDE SEQUENCE [LARGE SCALE GENOMIC DNA]</scope>
</reference>
<dbReference type="InterPro" id="IPR049512">
    <property type="entry name" value="DJR-like_dom"/>
</dbReference>
<feature type="compositionally biased region" description="Acidic residues" evidence="1">
    <location>
        <begin position="518"/>
        <end position="553"/>
    </location>
</feature>
<dbReference type="PANTHER" id="PTHR36159">
    <property type="entry name" value="PROTEIN CBG23766"/>
    <property type="match status" value="1"/>
</dbReference>
<gene>
    <name evidence="3" type="ORF">LOTGIDRAFT_153559</name>
</gene>
<name>V4A7V5_LOTGI</name>
<feature type="region of interest" description="Disordered" evidence="1">
    <location>
        <begin position="518"/>
        <end position="555"/>
    </location>
</feature>
<dbReference type="OrthoDB" id="6761856at2759"/>
<protein>
    <recommendedName>
        <fullName evidence="2">Double jelly roll-like domain-containing protein</fullName>
    </recommendedName>
</protein>
<sequence>MANKILDPIFRLYDPIRYSFNKKKEDYIIISPTVGSKSQLNDGGRITFEINSLSNWLLLSDAYFRCDFKIKDGTQNQVSQTNTTLENNFFPSLFSEMVLEAGSYPIETIKHPGEFDTMLKTVLYPKDFDSVSGWIPDVGDGSDLKEPVRNLANDADLDRVRVVARNTIERVARAANHGFEKRVLQYNNIVENNRWGNYVNWKLYPLFGLLEHRKVSIGLPYKIHLQREINDDKIFFGENGSDAKLEITNLQLFIPVITPSIEVETRIFNSLTKDIEIAFLHRNRVGSMALTGESTTWPITNTIKPAKYLMIGFKNLTDSQTNNNNVFRVAMNQTQNPLIHKVQVRLNNDNYPNQPLTINPTTKDYNEYRNYKNMCELFGNLPKFEYVDFALNHPIFCFDLSAHQEDLFKTGVNINIHIEKTQGDVTAAGAATGGISAAVKADNAKKAADAKAAEERRHNLALEKEPRGSGVGEMIGTIKEFGKRFGEETKKTVKQGLNKLVDSIDTGEVKVKHKVDEVDEADDEVDEADDEVDEVDDEVDEVDDEDDESDDYGENYPPITEQIDELEEEIARENSGQGITFLSDNNEELLNRLRVILAAMKEGHRSHSQYNEVNCILKRLLDKGIIDKNDYKSVIKNVK</sequence>
<evidence type="ECO:0000259" key="2">
    <source>
        <dbReference type="Pfam" id="PF21738"/>
    </source>
</evidence>
<dbReference type="RefSeq" id="XP_009057836.1">
    <property type="nucleotide sequence ID" value="XM_009059588.1"/>
</dbReference>
<dbReference type="EMBL" id="KB202283">
    <property type="protein sequence ID" value="ESO91125.1"/>
    <property type="molecule type" value="Genomic_DNA"/>
</dbReference>
<organism evidence="3 4">
    <name type="scientific">Lottia gigantea</name>
    <name type="common">Giant owl limpet</name>
    <dbReference type="NCBI Taxonomy" id="225164"/>
    <lineage>
        <taxon>Eukaryota</taxon>
        <taxon>Metazoa</taxon>
        <taxon>Spiralia</taxon>
        <taxon>Lophotrochozoa</taxon>
        <taxon>Mollusca</taxon>
        <taxon>Gastropoda</taxon>
        <taxon>Patellogastropoda</taxon>
        <taxon>Lottioidea</taxon>
        <taxon>Lottiidae</taxon>
        <taxon>Lottia</taxon>
    </lineage>
</organism>
<dbReference type="GeneID" id="20236021"/>
<dbReference type="KEGG" id="lgi:LOTGIDRAFT_153559"/>
<proteinExistence type="predicted"/>